<dbReference type="EMBL" id="JAEVLS010000003">
    <property type="protein sequence ID" value="MBM0106219.1"/>
    <property type="molecule type" value="Genomic_DNA"/>
</dbReference>
<sequence length="243" mass="26735">MAPSHSSAAPLRPFGVLFGHQSVGANIVTGLTELTHTQPLAGPRICDAHHMALDGKSSDSRWRLFHCPVGRNREPVSKLQEFERLIGEKFASEVDVALLKFCYVDVTIETAIEDLFQTYMTRMTALARSLPQIRFAHCTVPLRAVQPVWRATLGRMLGRSDPEVEHNRAREAFNQRLRDAVPAATLFDLAALESGSPAGQTAAAGRALRGDWTNDGGHLNARGRKIVARAFVQFLESLRTPVS</sequence>
<dbReference type="SUPFAM" id="SSF52266">
    <property type="entry name" value="SGNH hydrolase"/>
    <property type="match status" value="1"/>
</dbReference>
<dbReference type="InterPro" id="IPR036514">
    <property type="entry name" value="SGNH_hydro_sf"/>
</dbReference>
<name>A0ABS1WZ14_9GAMM</name>
<evidence type="ECO:0000313" key="1">
    <source>
        <dbReference type="EMBL" id="MBM0106219.1"/>
    </source>
</evidence>
<reference evidence="1 2" key="1">
    <citation type="journal article" date="2021" name="Int. J. Syst. Evol. Microbiol.">
        <title>Steroidobacter gossypii sp. nov., isolated from soil of cotton cropping field.</title>
        <authorList>
            <person name="Huang R."/>
            <person name="Yang S."/>
            <person name="Zhen C."/>
            <person name="Liu W."/>
        </authorList>
    </citation>
    <scope>NUCLEOTIDE SEQUENCE [LARGE SCALE GENOMIC DNA]</scope>
    <source>
        <strain evidence="1 2">S1-65</strain>
    </source>
</reference>
<comment type="caution">
    <text evidence="1">The sequence shown here is derived from an EMBL/GenBank/DDBJ whole genome shotgun (WGS) entry which is preliminary data.</text>
</comment>
<evidence type="ECO:0008006" key="3">
    <source>
        <dbReference type="Google" id="ProtNLM"/>
    </source>
</evidence>
<dbReference type="RefSeq" id="WP_203168331.1">
    <property type="nucleotide sequence ID" value="NZ_JAEVLS010000003.1"/>
</dbReference>
<proteinExistence type="predicted"/>
<gene>
    <name evidence="1" type="ORF">JM946_15915</name>
</gene>
<keyword evidence="2" id="KW-1185">Reference proteome</keyword>
<dbReference type="Proteomes" id="UP000661077">
    <property type="component" value="Unassembled WGS sequence"/>
</dbReference>
<accession>A0ABS1WZ14</accession>
<organism evidence="1 2">
    <name type="scientific">Steroidobacter gossypii</name>
    <dbReference type="NCBI Taxonomy" id="2805490"/>
    <lineage>
        <taxon>Bacteria</taxon>
        <taxon>Pseudomonadati</taxon>
        <taxon>Pseudomonadota</taxon>
        <taxon>Gammaproteobacteria</taxon>
        <taxon>Steroidobacterales</taxon>
        <taxon>Steroidobacteraceae</taxon>
        <taxon>Steroidobacter</taxon>
    </lineage>
</organism>
<protein>
    <recommendedName>
        <fullName evidence="3">SGNH/GDSL hydrolase family protein</fullName>
    </recommendedName>
</protein>
<evidence type="ECO:0000313" key="2">
    <source>
        <dbReference type="Proteomes" id="UP000661077"/>
    </source>
</evidence>
<dbReference type="Gene3D" id="3.40.50.1110">
    <property type="entry name" value="SGNH hydrolase"/>
    <property type="match status" value="1"/>
</dbReference>